<dbReference type="PATRIC" id="fig|1219045.3.peg.610"/>
<dbReference type="OrthoDB" id="7506225at2"/>
<proteinExistence type="predicted"/>
<dbReference type="STRING" id="76947.GCA_002080435_02348"/>
<evidence type="ECO:0000313" key="2">
    <source>
        <dbReference type="Proteomes" id="UP000024284"/>
    </source>
</evidence>
<dbReference type="eggNOG" id="ENOG5032AIU">
    <property type="taxonomic scope" value="Bacteria"/>
</dbReference>
<keyword evidence="2" id="KW-1185">Reference proteome</keyword>
<name>A0A086PEC2_SPHHM</name>
<dbReference type="EMBL" id="JFZA02000002">
    <property type="protein sequence ID" value="KFG91740.1"/>
    <property type="molecule type" value="Genomic_DNA"/>
</dbReference>
<gene>
    <name evidence="1" type="ORF">BV98_000598</name>
</gene>
<sequence length="107" mass="12744">MARYRDGLKVATCLFEAAAWHRTVKVICRCGHFGLFHPHGVWWHFHRRGWDDNFGAARQKFWCRECARRLGKRIRPNAIDLVDASPQITLTLPDEREWKRIVNRFRG</sequence>
<dbReference type="AlphaFoldDB" id="A0A086PEC2"/>
<comment type="caution">
    <text evidence="1">The sequence shown here is derived from an EMBL/GenBank/DDBJ whole genome shotgun (WGS) entry which is preliminary data.</text>
</comment>
<dbReference type="RefSeq" id="WP_081570384.1">
    <property type="nucleotide sequence ID" value="NZ_BCZD01000018.1"/>
</dbReference>
<accession>A0A086PEC2</accession>
<evidence type="ECO:0000313" key="1">
    <source>
        <dbReference type="EMBL" id="KFG91740.1"/>
    </source>
</evidence>
<protein>
    <submittedName>
        <fullName evidence="1">Uncharacterized protein</fullName>
    </submittedName>
</protein>
<reference evidence="1" key="1">
    <citation type="submission" date="2014-08" db="EMBL/GenBank/DDBJ databases">
        <title>Draft genome sequences of Sphingobium herbicidovorans.</title>
        <authorList>
            <person name="Gan H.M."/>
            <person name="Gan H.Y."/>
            <person name="Savka M.A."/>
        </authorList>
    </citation>
    <scope>NUCLEOTIDE SEQUENCE [LARGE SCALE GENOMIC DNA]</scope>
    <source>
        <strain evidence="1">NBRC 16415</strain>
    </source>
</reference>
<organism evidence="1 2">
    <name type="scientific">Sphingobium herbicidovorans (strain ATCC 700291 / DSM 11019 / CCUG 56400 / KCTC 2939 / LMG 18315 / NBRC 16415 / MH)</name>
    <name type="common">Sphingomonas herbicidovorans</name>
    <dbReference type="NCBI Taxonomy" id="1219045"/>
    <lineage>
        <taxon>Bacteria</taxon>
        <taxon>Pseudomonadati</taxon>
        <taxon>Pseudomonadota</taxon>
        <taxon>Alphaproteobacteria</taxon>
        <taxon>Sphingomonadales</taxon>
        <taxon>Sphingomonadaceae</taxon>
        <taxon>Sphingobium</taxon>
    </lineage>
</organism>
<dbReference type="Proteomes" id="UP000024284">
    <property type="component" value="Unassembled WGS sequence"/>
</dbReference>